<dbReference type="EMBL" id="LNCU01000039">
    <property type="protein sequence ID" value="KWV58293.1"/>
    <property type="molecule type" value="Genomic_DNA"/>
</dbReference>
<name>A0A109K082_9BRAD</name>
<protein>
    <submittedName>
        <fullName evidence="2">Uncharacterized protein</fullName>
    </submittedName>
</protein>
<keyword evidence="1" id="KW-0472">Membrane</keyword>
<evidence type="ECO:0000313" key="2">
    <source>
        <dbReference type="EMBL" id="KWV58293.1"/>
    </source>
</evidence>
<feature type="transmembrane region" description="Helical" evidence="1">
    <location>
        <begin position="31"/>
        <end position="52"/>
    </location>
</feature>
<comment type="caution">
    <text evidence="2">The sequence shown here is derived from an EMBL/GenBank/DDBJ whole genome shotgun (WGS) entry which is preliminary data.</text>
</comment>
<sequence length="80" mass="8854">MLSAVLRGVILARFLFVILSEYQFTTRDERMVCSLFAISGIVTLGCITILFGCKFKVLSGHIEMLSTQVLCSDAHLKSPL</sequence>
<evidence type="ECO:0000256" key="1">
    <source>
        <dbReference type="SAM" id="Phobius"/>
    </source>
</evidence>
<keyword evidence="3" id="KW-1185">Reference proteome</keyword>
<keyword evidence="1" id="KW-0812">Transmembrane</keyword>
<evidence type="ECO:0000313" key="3">
    <source>
        <dbReference type="Proteomes" id="UP000057737"/>
    </source>
</evidence>
<reference evidence="2 3" key="1">
    <citation type="submission" date="2015-11" db="EMBL/GenBank/DDBJ databases">
        <title>Draft Genome Sequence of the Strain BR 10303 (Bradyrhizobium sp.) isolated from nodules of Centrolobium paraense.</title>
        <authorList>
            <person name="Zelli J.E."/>
            <person name="Simoes-Araujo J.L."/>
            <person name="Barauna A.C."/>
            <person name="Silva K."/>
        </authorList>
    </citation>
    <scope>NUCLEOTIDE SEQUENCE [LARGE SCALE GENOMIC DNA]</scope>
    <source>
        <strain evidence="2 3">BR 10303</strain>
    </source>
</reference>
<organism evidence="2 3">
    <name type="scientific">Bradyrhizobium macuxiense</name>
    <dbReference type="NCBI Taxonomy" id="1755647"/>
    <lineage>
        <taxon>Bacteria</taxon>
        <taxon>Pseudomonadati</taxon>
        <taxon>Pseudomonadota</taxon>
        <taxon>Alphaproteobacteria</taxon>
        <taxon>Hyphomicrobiales</taxon>
        <taxon>Nitrobacteraceae</taxon>
        <taxon>Bradyrhizobium</taxon>
    </lineage>
</organism>
<proteinExistence type="predicted"/>
<gene>
    <name evidence="2" type="ORF">AS156_36500</name>
</gene>
<dbReference type="AlphaFoldDB" id="A0A109K082"/>
<keyword evidence="1" id="KW-1133">Transmembrane helix</keyword>
<accession>A0A109K082</accession>
<dbReference type="Proteomes" id="UP000057737">
    <property type="component" value="Unassembled WGS sequence"/>
</dbReference>